<keyword evidence="7" id="KW-1185">Reference proteome</keyword>
<keyword evidence="3" id="KW-0804">Transcription</keyword>
<evidence type="ECO:0000256" key="3">
    <source>
        <dbReference type="ARBA" id="ARBA00023163"/>
    </source>
</evidence>
<dbReference type="AlphaFoldDB" id="A0A7W7MQS4"/>
<protein>
    <submittedName>
        <fullName evidence="6">DNA-binding LacI/PurR family transcriptional regulator</fullName>
    </submittedName>
</protein>
<dbReference type="Proteomes" id="UP000578112">
    <property type="component" value="Unassembled WGS sequence"/>
</dbReference>
<dbReference type="SUPFAM" id="SSF47413">
    <property type="entry name" value="lambda repressor-like DNA-binding domains"/>
    <property type="match status" value="1"/>
</dbReference>
<dbReference type="PROSITE" id="PS00356">
    <property type="entry name" value="HTH_LACI_1"/>
    <property type="match status" value="1"/>
</dbReference>
<evidence type="ECO:0000256" key="4">
    <source>
        <dbReference type="SAM" id="MobiDB-lite"/>
    </source>
</evidence>
<dbReference type="Gene3D" id="3.40.50.2300">
    <property type="match status" value="2"/>
</dbReference>
<dbReference type="GO" id="GO:0000976">
    <property type="term" value="F:transcription cis-regulatory region binding"/>
    <property type="evidence" value="ECO:0007669"/>
    <property type="project" value="TreeGrafter"/>
</dbReference>
<keyword evidence="2 6" id="KW-0238">DNA-binding</keyword>
<dbReference type="PANTHER" id="PTHR30146:SF153">
    <property type="entry name" value="LACTOSE OPERON REPRESSOR"/>
    <property type="match status" value="1"/>
</dbReference>
<evidence type="ECO:0000313" key="7">
    <source>
        <dbReference type="Proteomes" id="UP000578112"/>
    </source>
</evidence>
<comment type="caution">
    <text evidence="6">The sequence shown here is derived from an EMBL/GenBank/DDBJ whole genome shotgun (WGS) entry which is preliminary data.</text>
</comment>
<dbReference type="Pfam" id="PF00356">
    <property type="entry name" value="LacI"/>
    <property type="match status" value="1"/>
</dbReference>
<dbReference type="RefSeq" id="WP_184994378.1">
    <property type="nucleotide sequence ID" value="NZ_BOMK01000042.1"/>
</dbReference>
<sequence>MSQSRRRRPKPETPAVPAADGPPEDAAPAKPGRKAATMRDIAAAAEVSQSTVSRVLSGVETRVPIAPETRERVIEASRRLAYRPNPLARGLRGASTNLIGAVVRDFSDPFFAEAIEALVTESMAHGYNVVLGHVHPRLDEAIPLTSVLETRHTDAIVLLGDVRIHPQLLDDLRISRVPVVALWQGTSPLEFPTADTDDRAGIRAGLDHLASLGHRRIAFVDAELPGGFRVRETAYAEFMRERFGGVPDGYLERCPNTLAGGDAAVRRLLALPDPPTAVATSTDLIAVGVLHAAHSLGATVPEWLSVVGFDDIQLSGHTVPALTTSRMPTARIVSYAINLAVRLARDPEAVPEPGIEIFAPELVVRDSTAPPARRR</sequence>
<dbReference type="CDD" id="cd06267">
    <property type="entry name" value="PBP1_LacI_sugar_binding-like"/>
    <property type="match status" value="1"/>
</dbReference>
<dbReference type="Pfam" id="PF13377">
    <property type="entry name" value="Peripla_BP_3"/>
    <property type="match status" value="1"/>
</dbReference>
<evidence type="ECO:0000256" key="2">
    <source>
        <dbReference type="ARBA" id="ARBA00023125"/>
    </source>
</evidence>
<dbReference type="GO" id="GO:0003700">
    <property type="term" value="F:DNA-binding transcription factor activity"/>
    <property type="evidence" value="ECO:0007669"/>
    <property type="project" value="TreeGrafter"/>
</dbReference>
<dbReference type="InterPro" id="IPR010982">
    <property type="entry name" value="Lambda_DNA-bd_dom_sf"/>
</dbReference>
<dbReference type="InterPro" id="IPR028082">
    <property type="entry name" value="Peripla_BP_I"/>
</dbReference>
<evidence type="ECO:0000256" key="1">
    <source>
        <dbReference type="ARBA" id="ARBA00023015"/>
    </source>
</evidence>
<evidence type="ECO:0000259" key="5">
    <source>
        <dbReference type="PROSITE" id="PS50932"/>
    </source>
</evidence>
<feature type="compositionally biased region" description="Low complexity" evidence="4">
    <location>
        <begin position="15"/>
        <end position="30"/>
    </location>
</feature>
<dbReference type="InterPro" id="IPR000843">
    <property type="entry name" value="HTH_LacI"/>
</dbReference>
<keyword evidence="1" id="KW-0805">Transcription regulation</keyword>
<dbReference type="SUPFAM" id="SSF53822">
    <property type="entry name" value="Periplasmic binding protein-like I"/>
    <property type="match status" value="1"/>
</dbReference>
<organism evidence="6 7">
    <name type="scientific">Actinoplanes digitatis</name>
    <dbReference type="NCBI Taxonomy" id="1868"/>
    <lineage>
        <taxon>Bacteria</taxon>
        <taxon>Bacillati</taxon>
        <taxon>Actinomycetota</taxon>
        <taxon>Actinomycetes</taxon>
        <taxon>Micromonosporales</taxon>
        <taxon>Micromonosporaceae</taxon>
        <taxon>Actinoplanes</taxon>
    </lineage>
</organism>
<gene>
    <name evidence="6" type="ORF">BJ971_003568</name>
</gene>
<feature type="domain" description="HTH lacI-type" evidence="5">
    <location>
        <begin position="36"/>
        <end position="93"/>
    </location>
</feature>
<proteinExistence type="predicted"/>
<reference evidence="6 7" key="1">
    <citation type="submission" date="2020-08" db="EMBL/GenBank/DDBJ databases">
        <title>Sequencing the genomes of 1000 actinobacteria strains.</title>
        <authorList>
            <person name="Klenk H.-P."/>
        </authorList>
    </citation>
    <scope>NUCLEOTIDE SEQUENCE [LARGE SCALE GENOMIC DNA]</scope>
    <source>
        <strain evidence="6 7">DSM 43149</strain>
    </source>
</reference>
<dbReference type="Gene3D" id="1.10.260.40">
    <property type="entry name" value="lambda repressor-like DNA-binding domains"/>
    <property type="match status" value="1"/>
</dbReference>
<dbReference type="InterPro" id="IPR046335">
    <property type="entry name" value="LacI/GalR-like_sensor"/>
</dbReference>
<dbReference type="CDD" id="cd01392">
    <property type="entry name" value="HTH_LacI"/>
    <property type="match status" value="1"/>
</dbReference>
<dbReference type="SMART" id="SM00354">
    <property type="entry name" value="HTH_LACI"/>
    <property type="match status" value="1"/>
</dbReference>
<dbReference type="PANTHER" id="PTHR30146">
    <property type="entry name" value="LACI-RELATED TRANSCRIPTIONAL REPRESSOR"/>
    <property type="match status" value="1"/>
</dbReference>
<dbReference type="PROSITE" id="PS50932">
    <property type="entry name" value="HTH_LACI_2"/>
    <property type="match status" value="1"/>
</dbReference>
<name>A0A7W7MQS4_9ACTN</name>
<accession>A0A7W7MQS4</accession>
<evidence type="ECO:0000313" key="6">
    <source>
        <dbReference type="EMBL" id="MBB4763012.1"/>
    </source>
</evidence>
<feature type="region of interest" description="Disordered" evidence="4">
    <location>
        <begin position="1"/>
        <end position="36"/>
    </location>
</feature>
<dbReference type="EMBL" id="JACHNH010000001">
    <property type="protein sequence ID" value="MBB4763012.1"/>
    <property type="molecule type" value="Genomic_DNA"/>
</dbReference>